<dbReference type="SUPFAM" id="SSF46894">
    <property type="entry name" value="C-terminal effector domain of the bipartite response regulators"/>
    <property type="match status" value="1"/>
</dbReference>
<reference evidence="9" key="1">
    <citation type="journal article" date="2019" name="Int. J. Syst. Evol. Microbiol.">
        <title>The Global Catalogue of Microorganisms (GCM) 10K type strain sequencing project: providing services to taxonomists for standard genome sequencing and annotation.</title>
        <authorList>
            <consortium name="The Broad Institute Genomics Platform"/>
            <consortium name="The Broad Institute Genome Sequencing Center for Infectious Disease"/>
            <person name="Wu L."/>
            <person name="Ma J."/>
        </authorList>
    </citation>
    <scope>NUCLEOTIDE SEQUENCE [LARGE SCALE GENOMIC DNA]</scope>
    <source>
        <strain evidence="9">CCM 7526</strain>
    </source>
</reference>
<feature type="compositionally biased region" description="Pro residues" evidence="6">
    <location>
        <begin position="243"/>
        <end position="256"/>
    </location>
</feature>
<feature type="domain" description="OmpR/PhoB-type" evidence="7">
    <location>
        <begin position="1"/>
        <end position="89"/>
    </location>
</feature>
<dbReference type="InterPro" id="IPR036388">
    <property type="entry name" value="WH-like_DNA-bd_sf"/>
</dbReference>
<dbReference type="SUPFAM" id="SSF48452">
    <property type="entry name" value="TPR-like"/>
    <property type="match status" value="1"/>
</dbReference>
<keyword evidence="3 5" id="KW-0238">DNA-binding</keyword>
<dbReference type="SMART" id="SM01043">
    <property type="entry name" value="BTAD"/>
    <property type="match status" value="1"/>
</dbReference>
<comment type="similarity">
    <text evidence="1">Belongs to the AfsR/DnrI/RedD regulatory family.</text>
</comment>
<evidence type="ECO:0000256" key="4">
    <source>
        <dbReference type="ARBA" id="ARBA00023163"/>
    </source>
</evidence>
<dbReference type="Pfam" id="PF03704">
    <property type="entry name" value="BTAD"/>
    <property type="match status" value="1"/>
</dbReference>
<evidence type="ECO:0000256" key="1">
    <source>
        <dbReference type="ARBA" id="ARBA00005820"/>
    </source>
</evidence>
<dbReference type="PANTHER" id="PTHR35807">
    <property type="entry name" value="TRANSCRIPTIONAL REGULATOR REDD-RELATED"/>
    <property type="match status" value="1"/>
</dbReference>
<feature type="DNA-binding region" description="OmpR/PhoB-type" evidence="5">
    <location>
        <begin position="1"/>
        <end position="89"/>
    </location>
</feature>
<keyword evidence="4" id="KW-0804">Transcription</keyword>
<dbReference type="CDD" id="cd15831">
    <property type="entry name" value="BTAD"/>
    <property type="match status" value="1"/>
</dbReference>
<gene>
    <name evidence="8" type="ORF">ACFQ5G_01595</name>
</gene>
<evidence type="ECO:0000256" key="2">
    <source>
        <dbReference type="ARBA" id="ARBA00023015"/>
    </source>
</evidence>
<organism evidence="8 9">
    <name type="scientific">Actinoplanes sichuanensis</name>
    <dbReference type="NCBI Taxonomy" id="512349"/>
    <lineage>
        <taxon>Bacteria</taxon>
        <taxon>Bacillati</taxon>
        <taxon>Actinomycetota</taxon>
        <taxon>Actinomycetes</taxon>
        <taxon>Micromonosporales</taxon>
        <taxon>Micromonosporaceae</taxon>
        <taxon>Actinoplanes</taxon>
    </lineage>
</organism>
<evidence type="ECO:0000256" key="5">
    <source>
        <dbReference type="PROSITE-ProRule" id="PRU01091"/>
    </source>
</evidence>
<dbReference type="Gene3D" id="1.25.40.10">
    <property type="entry name" value="Tetratricopeptide repeat domain"/>
    <property type="match status" value="1"/>
</dbReference>
<evidence type="ECO:0000313" key="8">
    <source>
        <dbReference type="EMBL" id="MFD1364031.1"/>
    </source>
</evidence>
<dbReference type="InterPro" id="IPR005158">
    <property type="entry name" value="BTAD"/>
</dbReference>
<dbReference type="RefSeq" id="WP_317794053.1">
    <property type="nucleotide sequence ID" value="NZ_AP028461.1"/>
</dbReference>
<proteinExistence type="inferred from homology"/>
<evidence type="ECO:0000259" key="7">
    <source>
        <dbReference type="PROSITE" id="PS51755"/>
    </source>
</evidence>
<evidence type="ECO:0000256" key="3">
    <source>
        <dbReference type="ARBA" id="ARBA00023125"/>
    </source>
</evidence>
<comment type="caution">
    <text evidence="8">The sequence shown here is derived from an EMBL/GenBank/DDBJ whole genome shotgun (WGS) entry which is preliminary data.</text>
</comment>
<dbReference type="InterPro" id="IPR051677">
    <property type="entry name" value="AfsR-DnrI-RedD_regulator"/>
</dbReference>
<dbReference type="PANTHER" id="PTHR35807:SF1">
    <property type="entry name" value="TRANSCRIPTIONAL REGULATOR REDD"/>
    <property type="match status" value="1"/>
</dbReference>
<dbReference type="SMART" id="SM00862">
    <property type="entry name" value="Trans_reg_C"/>
    <property type="match status" value="1"/>
</dbReference>
<feature type="region of interest" description="Disordered" evidence="6">
    <location>
        <begin position="238"/>
        <end position="276"/>
    </location>
</feature>
<evidence type="ECO:0000256" key="6">
    <source>
        <dbReference type="SAM" id="MobiDB-lite"/>
    </source>
</evidence>
<name>A0ABW4A0D1_9ACTN</name>
<sequence length="716" mass="75299">MLGPLEVRVGARPVEVPGGRTRLVLAALLAEPNRVVGVDELTEIVWEDAAPPTARRQVQNTVSQLRGLLLRYGAADRLHSTPAGYRLSVGPDDLDLLRHEALRVEARRLAAAGDRRAAAGALGEAVALWRGPAFGGLPGDRFRRLAATLEELRWSTVESHAEAALAEGGDGLVARLSGLVAEHPLRERLAAAYLLALYHSGRQADALVHYQRVAASLRDELGVDPGPELQRRFEAILRRDPALDPPAPRPRIPAPGGPAAGPSEASPADAVSAAPRRRSRGVRALAAAAAVLMLTGLAGDLAAPPPEMTGLFNVVAAPFTTAGPQAVQPVADRLHRALVERLQGWVGEQPGVRLRSVADPGDPAELARRHGADLVLTGAVRGAGDRATVTLGLFVTERTLGEAPEFVGAHEFAVTEPIDVLQRNWQLGHRLTEGMLRYLGGVTDLTRALGEYGLDDLPAAERLLGTAQEHFAAAGRAVGGAASGREVLHLLLGNVIGRADPARLGQAEEQFRAALAIAPGYLRARLGLAEAVRAAVPCRAGTSDPARLDVAREGYRSALAAVADPPGGPLLEMKIRLGLGLTEQCLSLAGFPARWPAAEAEFTRVERLRPSAPGDQRHALRLAAEAAAGRALTAMVTAGSTDGARYGGLPAAAAGYRRALDLLAQVGDTRPRTAARTVVFLCNLRLVTRQLGDPDAIAEVDRRLRADASAPSCPAG</sequence>
<keyword evidence="9" id="KW-1185">Reference proteome</keyword>
<accession>A0ABW4A0D1</accession>
<dbReference type="InterPro" id="IPR016032">
    <property type="entry name" value="Sig_transdc_resp-reg_C-effctor"/>
</dbReference>
<dbReference type="InterPro" id="IPR001867">
    <property type="entry name" value="OmpR/PhoB-type_DNA-bd"/>
</dbReference>
<evidence type="ECO:0000313" key="9">
    <source>
        <dbReference type="Proteomes" id="UP001597183"/>
    </source>
</evidence>
<keyword evidence="2" id="KW-0805">Transcription regulation</keyword>
<dbReference type="PROSITE" id="PS51755">
    <property type="entry name" value="OMPR_PHOB"/>
    <property type="match status" value="1"/>
</dbReference>
<dbReference type="EMBL" id="JBHTMK010000004">
    <property type="protein sequence ID" value="MFD1364031.1"/>
    <property type="molecule type" value="Genomic_DNA"/>
</dbReference>
<dbReference type="Proteomes" id="UP001597183">
    <property type="component" value="Unassembled WGS sequence"/>
</dbReference>
<feature type="compositionally biased region" description="Low complexity" evidence="6">
    <location>
        <begin position="260"/>
        <end position="274"/>
    </location>
</feature>
<dbReference type="InterPro" id="IPR011990">
    <property type="entry name" value="TPR-like_helical_dom_sf"/>
</dbReference>
<protein>
    <submittedName>
        <fullName evidence="8">AfsR/SARP family transcriptional regulator</fullName>
    </submittedName>
</protein>
<dbReference type="Gene3D" id="1.10.10.10">
    <property type="entry name" value="Winged helix-like DNA-binding domain superfamily/Winged helix DNA-binding domain"/>
    <property type="match status" value="1"/>
</dbReference>